<dbReference type="EMBL" id="CP040442">
    <property type="protein sequence ID" value="QOW09812.1"/>
    <property type="molecule type" value="Genomic_DNA"/>
</dbReference>
<protein>
    <submittedName>
        <fullName evidence="1">GLPGLI family protein</fullName>
    </submittedName>
</protein>
<reference evidence="1 2" key="1">
    <citation type="submission" date="2019-05" db="EMBL/GenBank/DDBJ databases">
        <title>Chryseobacterium sp. isolated from King George Island, maritime Antarctica.</title>
        <authorList>
            <person name="Peng X."/>
        </authorList>
    </citation>
    <scope>NUCLEOTIDE SEQUENCE [LARGE SCALE GENOMIC DNA]</scope>
    <source>
        <strain evidence="1 2">7-3A</strain>
    </source>
</reference>
<name>A0A7M2Y8T3_9FLAO</name>
<dbReference type="KEGG" id="kfa:Q73A0000_05245"/>
<dbReference type="AlphaFoldDB" id="A0A7M2Y8T3"/>
<proteinExistence type="predicted"/>
<sequence length="289" mass="34097">MKNPILKALLLILLALLSHNYFYGQSYKIIYEMTWKPSKDSTDYEKELMSLVTNEKEPSYFQSYDKFRYDSLKTKLVKDYMENGGESLRFPNETNQSKYRTFITKDVLNNTISAENKFYTSVFLTKYKCQFKWKINNTQSQNILGYKTYNATTSFGGRNWTAWYTTDIPIPDGPYKFYGLPGLILKISDSSGDYDFEIKGITKEKNDISRRAFSYKKAVELTPKQWTDFWKKYKKQPSMILENLNTTHTTYVINGKDVNSREVKDEYDKKEWEIINNFENPIELTPTCD</sequence>
<evidence type="ECO:0000313" key="2">
    <source>
        <dbReference type="Proteomes" id="UP000594195"/>
    </source>
</evidence>
<dbReference type="Pfam" id="PF09697">
    <property type="entry name" value="Porph_ging"/>
    <property type="match status" value="1"/>
</dbReference>
<dbReference type="NCBIfam" id="TIGR01200">
    <property type="entry name" value="GLPGLI"/>
    <property type="match status" value="1"/>
</dbReference>
<organism evidence="1 2">
    <name type="scientific">Kaistella flava</name>
    <name type="common">ex Peng et al. 2021</name>
    <dbReference type="NCBI Taxonomy" id="2038776"/>
    <lineage>
        <taxon>Bacteria</taxon>
        <taxon>Pseudomonadati</taxon>
        <taxon>Bacteroidota</taxon>
        <taxon>Flavobacteriia</taxon>
        <taxon>Flavobacteriales</taxon>
        <taxon>Weeksellaceae</taxon>
        <taxon>Chryseobacterium group</taxon>
        <taxon>Kaistella</taxon>
    </lineage>
</organism>
<dbReference type="InterPro" id="IPR005901">
    <property type="entry name" value="GLPGLI"/>
</dbReference>
<dbReference type="Proteomes" id="UP000594195">
    <property type="component" value="Chromosome"/>
</dbReference>
<evidence type="ECO:0000313" key="1">
    <source>
        <dbReference type="EMBL" id="QOW09812.1"/>
    </source>
</evidence>
<accession>A0A7M2Y8T3</accession>
<keyword evidence="2" id="KW-1185">Reference proteome</keyword>
<gene>
    <name evidence="1" type="ORF">Q73A0000_05245</name>
</gene>
<dbReference type="RefSeq" id="WP_193813028.1">
    <property type="nucleotide sequence ID" value="NZ_CP040442.1"/>
</dbReference>